<dbReference type="Proteomes" id="UP000557509">
    <property type="component" value="Unassembled WGS sequence"/>
</dbReference>
<organism evidence="12 13">
    <name type="scientific">Toxoplasma gondii</name>
    <dbReference type="NCBI Taxonomy" id="5811"/>
    <lineage>
        <taxon>Eukaryota</taxon>
        <taxon>Sar</taxon>
        <taxon>Alveolata</taxon>
        <taxon>Apicomplexa</taxon>
        <taxon>Conoidasida</taxon>
        <taxon>Coccidia</taxon>
        <taxon>Eucoccidiorida</taxon>
        <taxon>Eimeriorina</taxon>
        <taxon>Sarcocystidae</taxon>
        <taxon>Toxoplasma</taxon>
    </lineage>
</organism>
<keyword evidence="8" id="KW-0539">Nucleus</keyword>
<feature type="compositionally biased region" description="Low complexity" evidence="10">
    <location>
        <begin position="51"/>
        <end position="68"/>
    </location>
</feature>
<accession>A0A7J6JZZ4</accession>
<dbReference type="Gene3D" id="3.30.40.10">
    <property type="entry name" value="Zinc/RING finger domain, C3HC4 (zinc finger)"/>
    <property type="match status" value="2"/>
</dbReference>
<evidence type="ECO:0000256" key="9">
    <source>
        <dbReference type="PROSITE-ProRule" id="PRU00146"/>
    </source>
</evidence>
<dbReference type="AlphaFoldDB" id="A0A7J6JZZ4"/>
<dbReference type="PROSITE" id="PS50016">
    <property type="entry name" value="ZF_PHD_2"/>
    <property type="match status" value="1"/>
</dbReference>
<evidence type="ECO:0000256" key="1">
    <source>
        <dbReference type="ARBA" id="ARBA00004123"/>
    </source>
</evidence>
<evidence type="ECO:0000256" key="2">
    <source>
        <dbReference type="ARBA" id="ARBA00022723"/>
    </source>
</evidence>
<evidence type="ECO:0000256" key="6">
    <source>
        <dbReference type="ARBA" id="ARBA00023015"/>
    </source>
</evidence>
<evidence type="ECO:0000256" key="3">
    <source>
        <dbReference type="ARBA" id="ARBA00022737"/>
    </source>
</evidence>
<keyword evidence="2" id="KW-0479">Metal-binding</keyword>
<dbReference type="Pfam" id="PF00628">
    <property type="entry name" value="PHD"/>
    <property type="match status" value="1"/>
</dbReference>
<proteinExistence type="predicted"/>
<dbReference type="GO" id="GO:0008270">
    <property type="term" value="F:zinc ion binding"/>
    <property type="evidence" value="ECO:0007669"/>
    <property type="project" value="UniProtKB-KW"/>
</dbReference>
<feature type="region of interest" description="Disordered" evidence="10">
    <location>
        <begin position="48"/>
        <end position="68"/>
    </location>
</feature>
<keyword evidence="4 9" id="KW-0863">Zinc-finger</keyword>
<evidence type="ECO:0000256" key="7">
    <source>
        <dbReference type="ARBA" id="ARBA00023163"/>
    </source>
</evidence>
<evidence type="ECO:0000256" key="5">
    <source>
        <dbReference type="ARBA" id="ARBA00022833"/>
    </source>
</evidence>
<gene>
    <name evidence="12" type="ORF">TGRH88_041940</name>
</gene>
<dbReference type="InterPro" id="IPR011011">
    <property type="entry name" value="Znf_FYVE_PHD"/>
</dbReference>
<feature type="region of interest" description="Disordered" evidence="10">
    <location>
        <begin position="221"/>
        <end position="247"/>
    </location>
</feature>
<dbReference type="SUPFAM" id="SSF57903">
    <property type="entry name" value="FYVE/PHD zinc finger"/>
    <property type="match status" value="2"/>
</dbReference>
<reference evidence="12 13" key="1">
    <citation type="submission" date="2020-03" db="EMBL/GenBank/DDBJ databases">
        <title>Genome sequence of Toxoplasma gondii RH-88 strain.</title>
        <authorList>
            <person name="Lorenzi H.A."/>
            <person name="Venepally P."/>
            <person name="Rozenberg A."/>
            <person name="Sibley D."/>
        </authorList>
    </citation>
    <scope>NUCLEOTIDE SEQUENCE [LARGE SCALE GENOMIC DNA]</scope>
    <source>
        <strain evidence="12 13">RH-88</strain>
    </source>
</reference>
<name>A0A7J6JZZ4_TOXGO</name>
<keyword evidence="7" id="KW-0804">Transcription</keyword>
<dbReference type="PANTHER" id="PTHR45888">
    <property type="entry name" value="HL01030P-RELATED"/>
    <property type="match status" value="1"/>
</dbReference>
<keyword evidence="13" id="KW-1185">Reference proteome</keyword>
<comment type="subcellular location">
    <subcellularLocation>
        <location evidence="1">Nucleus</location>
    </subcellularLocation>
</comment>
<comment type="caution">
    <text evidence="12">The sequence shown here is derived from an EMBL/GenBank/DDBJ whole genome shotgun (WGS) entry which is preliminary data.</text>
</comment>
<dbReference type="InterPro" id="IPR019787">
    <property type="entry name" value="Znf_PHD-finger"/>
</dbReference>
<keyword evidence="6" id="KW-0805">Transcription regulation</keyword>
<dbReference type="VEuPathDB" id="ToxoDB:TGME49_235550"/>
<keyword evidence="3" id="KW-0677">Repeat</keyword>
<sequence length="556" mass="59780">MTVHRSCAYTGLPVCSCPEGCESPVRFSTARKVTPVTCFVAAPDPAGWPKPSSLSSSSLSSSSLSSSSLSSSSLSSSSVPSSAASSPCCSFSSSPSCSPFASFSSSSSSCFSPQPALSALASSFSPSRPLLGEPVQGCATRARPAEGSQGAAGVVRPPLRPGEEVAFTLAEIGQMVESQRQQVISNLRKRVAQREYCIYCERNCIETNSSSSFCPQCQASTLNRGSSSPSSPSSLSSSASSSASSSSSASASALSSARLLPDGHDPNAVLLLPSLSASRGERGFSSFLPGPRNGEDARAYEEELAARGKVFFAACGAEPLRTGEEGEDADERFVLSCRQRSCRRDPRDFKDLLVCFRCRHSHHASCCDPPLNFELVTRYPWHCADCKRCECCQLNTNEEQMLICDACDRAYHMDCMEPPVEEVPDGTWFCADCGRCACCDRRLSDEKILDPHSCVGSMRRLCFDCKERHRRGKRSRLSRLGSSQGDAGTHSAKRTSLCDVCVKSLCACEGKPPKMRVACDLCKQVVHADCARLPQEDTPDKQTYCLTCYQLSLDFH</sequence>
<feature type="compositionally biased region" description="Low complexity" evidence="10">
    <location>
        <begin position="226"/>
        <end position="247"/>
    </location>
</feature>
<evidence type="ECO:0000256" key="10">
    <source>
        <dbReference type="SAM" id="MobiDB-lite"/>
    </source>
</evidence>
<dbReference type="GO" id="GO:0005634">
    <property type="term" value="C:nucleus"/>
    <property type="evidence" value="ECO:0007669"/>
    <property type="project" value="UniProtKB-SubCell"/>
</dbReference>
<dbReference type="SMART" id="SM00249">
    <property type="entry name" value="PHD"/>
    <property type="match status" value="3"/>
</dbReference>
<feature type="domain" description="PHD-type" evidence="11">
    <location>
        <begin position="386"/>
        <end position="436"/>
    </location>
</feature>
<evidence type="ECO:0000256" key="4">
    <source>
        <dbReference type="ARBA" id="ARBA00022771"/>
    </source>
</evidence>
<dbReference type="PANTHER" id="PTHR45888:SF4">
    <property type="entry name" value="PHD FINGER PROTEIN 10"/>
    <property type="match status" value="1"/>
</dbReference>
<keyword evidence="5" id="KW-0862">Zinc</keyword>
<dbReference type="InterPro" id="IPR013083">
    <property type="entry name" value="Znf_RING/FYVE/PHD"/>
</dbReference>
<evidence type="ECO:0000256" key="8">
    <source>
        <dbReference type="ARBA" id="ARBA00023242"/>
    </source>
</evidence>
<dbReference type="EMBL" id="JAAUHK010000195">
    <property type="protein sequence ID" value="KAF4640269.1"/>
    <property type="molecule type" value="Genomic_DNA"/>
</dbReference>
<evidence type="ECO:0000313" key="13">
    <source>
        <dbReference type="Proteomes" id="UP000557509"/>
    </source>
</evidence>
<protein>
    <submittedName>
        <fullName evidence="12">PHD-finger domain-containing protein</fullName>
    </submittedName>
</protein>
<dbReference type="InterPro" id="IPR001965">
    <property type="entry name" value="Znf_PHD"/>
</dbReference>
<evidence type="ECO:0000313" key="12">
    <source>
        <dbReference type="EMBL" id="KAF4640269.1"/>
    </source>
</evidence>
<evidence type="ECO:0000259" key="11">
    <source>
        <dbReference type="PROSITE" id="PS50016"/>
    </source>
</evidence>